<dbReference type="Proteomes" id="UP000038802">
    <property type="component" value="Unassembled WGS sequence"/>
</dbReference>
<evidence type="ECO:0000313" key="3">
    <source>
        <dbReference type="EMBL" id="CKT82648.1"/>
    </source>
</evidence>
<dbReference type="Proteomes" id="UP000046680">
    <property type="component" value="Unassembled WGS sequence"/>
</dbReference>
<proteinExistence type="predicted"/>
<accession>A0A0T7LF39</accession>
<evidence type="ECO:0000313" key="11">
    <source>
        <dbReference type="Proteomes" id="UP000048289"/>
    </source>
</evidence>
<reference evidence="5" key="2">
    <citation type="submission" date="2015-03" db="EMBL/GenBank/DDBJ databases">
        <authorList>
            <person name="Murphy D."/>
        </authorList>
    </citation>
    <scope>NUCLEOTIDE SEQUENCE [LARGE SCALE GENOMIC DNA]</scope>
    <source>
        <strain evidence="5">K00500041</strain>
    </source>
</reference>
<sequence>MTSSVCPGAFNQLAICGSTVASRGSTVQPRFAFFGPSP</sequence>
<evidence type="ECO:0000313" key="7">
    <source>
        <dbReference type="Proteomes" id="UP000038802"/>
    </source>
</evidence>
<dbReference type="Proteomes" id="UP000048289">
    <property type="component" value="Unassembled WGS sequence"/>
</dbReference>
<evidence type="ECO:0000313" key="9">
    <source>
        <dbReference type="Proteomes" id="UP000044938"/>
    </source>
</evidence>
<protein>
    <submittedName>
        <fullName evidence="5">Uncharacterized protein</fullName>
    </submittedName>
</protein>
<evidence type="ECO:0000313" key="10">
    <source>
        <dbReference type="Proteomes" id="UP000046680"/>
    </source>
</evidence>
<evidence type="ECO:0000313" key="8">
    <source>
        <dbReference type="Proteomes" id="UP000039021"/>
    </source>
</evidence>
<evidence type="ECO:0000313" key="5">
    <source>
        <dbReference type="EMBL" id="COW91959.1"/>
    </source>
</evidence>
<evidence type="ECO:0000313" key="6">
    <source>
        <dbReference type="EMBL" id="CPB01637.1"/>
    </source>
</evidence>
<dbReference type="EMBL" id="CNFT01001982">
    <property type="protein sequence ID" value="CKT82648.1"/>
    <property type="molecule type" value="Genomic_DNA"/>
</dbReference>
<reference evidence="7 8" key="1">
    <citation type="submission" date="2015-03" db="EMBL/GenBank/DDBJ databases">
        <authorList>
            <consortium name="Pathogen Informatics"/>
        </authorList>
    </citation>
    <scope>NUCLEOTIDE SEQUENCE [LARGE SCALE GENOMIC DNA]</scope>
    <source>
        <strain evidence="3 12">Bir 185</strain>
        <strain evidence="2 10">C09601061</strain>
        <strain evidence="1 11">G09901357</strain>
        <strain evidence="7">K00500041</strain>
        <strain evidence="4 9">M09401471</strain>
        <strain evidence="8">N09902308</strain>
    </source>
</reference>
<evidence type="ECO:0000313" key="1">
    <source>
        <dbReference type="EMBL" id="CFE39393.1"/>
    </source>
</evidence>
<gene>
    <name evidence="2" type="ORF">ERS007657_03055</name>
    <name evidence="1" type="ORF">ERS007681_01773</name>
    <name evidence="5" type="ORF">ERS007703_04458</name>
    <name evidence="4" type="ORF">ERS007720_01361</name>
    <name evidence="6" type="ORF">ERS007739_05008</name>
    <name evidence="3" type="ORF">ERS027659_04859</name>
</gene>
<evidence type="ECO:0000313" key="4">
    <source>
        <dbReference type="EMBL" id="COV98675.1"/>
    </source>
</evidence>
<organism evidence="5 7">
    <name type="scientific">Mycobacterium tuberculosis</name>
    <dbReference type="NCBI Taxonomy" id="1773"/>
    <lineage>
        <taxon>Bacteria</taxon>
        <taxon>Bacillati</taxon>
        <taxon>Actinomycetota</taxon>
        <taxon>Actinomycetes</taxon>
        <taxon>Mycobacteriales</taxon>
        <taxon>Mycobacteriaceae</taxon>
        <taxon>Mycobacterium</taxon>
        <taxon>Mycobacterium tuberculosis complex</taxon>
    </lineage>
</organism>
<dbReference type="EMBL" id="CSAJ01000132">
    <property type="protein sequence ID" value="COV98675.1"/>
    <property type="molecule type" value="Genomic_DNA"/>
</dbReference>
<dbReference type="EMBL" id="CSBK01003548">
    <property type="protein sequence ID" value="CPB01637.1"/>
    <property type="molecule type" value="Genomic_DNA"/>
</dbReference>
<dbReference type="EMBL" id="CSAE01000789">
    <property type="protein sequence ID" value="COW91959.1"/>
    <property type="molecule type" value="Genomic_DNA"/>
</dbReference>
<dbReference type="Proteomes" id="UP000039021">
    <property type="component" value="Unassembled WGS sequence"/>
</dbReference>
<dbReference type="EMBL" id="CGCX01001350">
    <property type="protein sequence ID" value="CFR93204.1"/>
    <property type="molecule type" value="Genomic_DNA"/>
</dbReference>
<evidence type="ECO:0000313" key="12">
    <source>
        <dbReference type="Proteomes" id="UP000050164"/>
    </source>
</evidence>
<dbReference type="Proteomes" id="UP000050164">
    <property type="component" value="Unassembled WGS sequence"/>
</dbReference>
<dbReference type="EMBL" id="CFOE01000195">
    <property type="protein sequence ID" value="CFE39393.1"/>
    <property type="molecule type" value="Genomic_DNA"/>
</dbReference>
<evidence type="ECO:0000313" key="2">
    <source>
        <dbReference type="EMBL" id="CFR93204.1"/>
    </source>
</evidence>
<reference evidence="6" key="3">
    <citation type="submission" date="2015-03" db="EMBL/GenBank/DDBJ databases">
        <authorList>
            <consortium name="Pathogen Informatics"/>
            <person name="Murphy D."/>
        </authorList>
    </citation>
    <scope>NUCLEOTIDE SEQUENCE</scope>
    <source>
        <strain evidence="6">N09902308</strain>
    </source>
</reference>
<name>A0A0T7LF39_MYCTX</name>
<dbReference type="Proteomes" id="UP000044938">
    <property type="component" value="Unassembled WGS sequence"/>
</dbReference>
<dbReference type="AlphaFoldDB" id="A0A0T7LF39"/>